<dbReference type="EMBL" id="MEUM01000099">
    <property type="protein sequence ID" value="OGC41651.1"/>
    <property type="molecule type" value="Genomic_DNA"/>
</dbReference>
<accession>A0A1F4U9P7</accession>
<evidence type="ECO:0000313" key="2">
    <source>
        <dbReference type="EMBL" id="OGC41651.1"/>
    </source>
</evidence>
<dbReference type="Gene3D" id="2.50.20.10">
    <property type="entry name" value="Lipoprotein localisation LolA/LolB/LppX"/>
    <property type="match status" value="1"/>
</dbReference>
<protein>
    <recommendedName>
        <fullName evidence="4">Outer-membrane lipoprotein carrier protein</fullName>
    </recommendedName>
</protein>
<evidence type="ECO:0000256" key="1">
    <source>
        <dbReference type="SAM" id="SignalP"/>
    </source>
</evidence>
<dbReference type="Pfam" id="PF03548">
    <property type="entry name" value="LolA"/>
    <property type="match status" value="1"/>
</dbReference>
<dbReference type="PANTHER" id="PTHR35869">
    <property type="entry name" value="OUTER-MEMBRANE LIPOPROTEIN CARRIER PROTEIN"/>
    <property type="match status" value="1"/>
</dbReference>
<organism evidence="2 3">
    <name type="scientific">candidate division WOR-3 bacterium RBG_13_43_14</name>
    <dbReference type="NCBI Taxonomy" id="1802590"/>
    <lineage>
        <taxon>Bacteria</taxon>
        <taxon>Bacteria division WOR-3</taxon>
    </lineage>
</organism>
<dbReference type="PANTHER" id="PTHR35869:SF1">
    <property type="entry name" value="OUTER-MEMBRANE LIPOPROTEIN CARRIER PROTEIN"/>
    <property type="match status" value="1"/>
</dbReference>
<name>A0A1F4U9P7_UNCW3</name>
<reference evidence="2 3" key="1">
    <citation type="journal article" date="2016" name="Nat. Commun.">
        <title>Thousands of microbial genomes shed light on interconnected biogeochemical processes in an aquifer system.</title>
        <authorList>
            <person name="Anantharaman K."/>
            <person name="Brown C.T."/>
            <person name="Hug L.A."/>
            <person name="Sharon I."/>
            <person name="Castelle C.J."/>
            <person name="Probst A.J."/>
            <person name="Thomas B.C."/>
            <person name="Singh A."/>
            <person name="Wilkins M.J."/>
            <person name="Karaoz U."/>
            <person name="Brodie E.L."/>
            <person name="Williams K.H."/>
            <person name="Hubbard S.S."/>
            <person name="Banfield J.F."/>
        </authorList>
    </citation>
    <scope>NUCLEOTIDE SEQUENCE [LARGE SCALE GENOMIC DNA]</scope>
</reference>
<comment type="caution">
    <text evidence="2">The sequence shown here is derived from an EMBL/GenBank/DDBJ whole genome shotgun (WGS) entry which is preliminary data.</text>
</comment>
<dbReference type="AlphaFoldDB" id="A0A1F4U9P7"/>
<dbReference type="InterPro" id="IPR004564">
    <property type="entry name" value="OM_lipoprot_carrier_LolA-like"/>
</dbReference>
<sequence>MIKYMKYLLIMLTLPFFITNGADLSEFIQKTVDHYDNLQTLSTDFEMIICDEMTGTCQKVEGKIYYKRPFAFRLEFHDPDIIYVGDSTVLWIYAPAQKKAVKQNMESIPWQIQPASFLKEFGTKYSAEEKSSSNVSVTVVLKPIDETDIYDHIELVIDRASYMIKSVVIVDKADSERKIIFDNLKTNKKISKSIFDFKPPAGTQIDEF</sequence>
<dbReference type="Proteomes" id="UP000177025">
    <property type="component" value="Unassembled WGS sequence"/>
</dbReference>
<dbReference type="CDD" id="cd16325">
    <property type="entry name" value="LolA"/>
    <property type="match status" value="1"/>
</dbReference>
<feature type="signal peptide" evidence="1">
    <location>
        <begin position="1"/>
        <end position="21"/>
    </location>
</feature>
<evidence type="ECO:0000313" key="3">
    <source>
        <dbReference type="Proteomes" id="UP000177025"/>
    </source>
</evidence>
<gene>
    <name evidence="2" type="ORF">A2Y85_04015</name>
</gene>
<keyword evidence="1" id="KW-0732">Signal</keyword>
<dbReference type="InterPro" id="IPR029046">
    <property type="entry name" value="LolA/LolB/LppX"/>
</dbReference>
<dbReference type="SUPFAM" id="SSF89392">
    <property type="entry name" value="Prokaryotic lipoproteins and lipoprotein localization factors"/>
    <property type="match status" value="1"/>
</dbReference>
<proteinExistence type="predicted"/>
<evidence type="ECO:0008006" key="4">
    <source>
        <dbReference type="Google" id="ProtNLM"/>
    </source>
</evidence>
<feature type="chain" id="PRO_5009514814" description="Outer-membrane lipoprotein carrier protein" evidence="1">
    <location>
        <begin position="22"/>
        <end position="208"/>
    </location>
</feature>